<evidence type="ECO:0000256" key="7">
    <source>
        <dbReference type="ARBA" id="ARBA00022475"/>
    </source>
</evidence>
<evidence type="ECO:0000256" key="12">
    <source>
        <dbReference type="ARBA" id="ARBA00023065"/>
    </source>
</evidence>
<proteinExistence type="inferred from homology"/>
<comment type="catalytic activity">
    <reaction evidence="15 16 17">
        <text>oxaloacetate + 2 Na(+)(in) + H(+) = pyruvate + 2 Na(+)(out) + CO2</text>
        <dbReference type="Rhea" id="RHEA:57724"/>
        <dbReference type="ChEBI" id="CHEBI:15361"/>
        <dbReference type="ChEBI" id="CHEBI:15378"/>
        <dbReference type="ChEBI" id="CHEBI:16452"/>
        <dbReference type="ChEBI" id="CHEBI:16526"/>
        <dbReference type="ChEBI" id="CHEBI:29101"/>
        <dbReference type="EC" id="7.2.4.2"/>
    </reaction>
</comment>
<keyword evidence="13 16" id="KW-0472">Membrane</keyword>
<evidence type="ECO:0000313" key="19">
    <source>
        <dbReference type="Proteomes" id="UP001161422"/>
    </source>
</evidence>
<keyword evidence="14 16" id="KW-0739">Sodium transport</keyword>
<dbReference type="GO" id="GO:0036376">
    <property type="term" value="P:sodium ion export across plasma membrane"/>
    <property type="evidence" value="ECO:0007669"/>
    <property type="project" value="InterPro"/>
</dbReference>
<dbReference type="HAMAP" id="MF_00404">
    <property type="entry name" value="OadG"/>
    <property type="match status" value="1"/>
</dbReference>
<dbReference type="GO" id="GO:0005886">
    <property type="term" value="C:plasma membrane"/>
    <property type="evidence" value="ECO:0007669"/>
    <property type="project" value="UniProtKB-SubCell"/>
</dbReference>
<keyword evidence="11 16" id="KW-0915">Sodium</keyword>
<reference evidence="18" key="2">
    <citation type="submission" date="2023-01" db="EMBL/GenBank/DDBJ databases">
        <title>Draft genome sequence of Paraferrimonas sedimenticola strain NBRC 101628.</title>
        <authorList>
            <person name="Sun Q."/>
            <person name="Mori K."/>
        </authorList>
    </citation>
    <scope>NUCLEOTIDE SEQUENCE</scope>
    <source>
        <strain evidence="18">NBRC 101628</strain>
    </source>
</reference>
<keyword evidence="8 16" id="KW-0812">Transmembrane</keyword>
<dbReference type="InterPro" id="IPR005899">
    <property type="entry name" value="Na_pump_deCOase"/>
</dbReference>
<accession>A0AA37W1I3</accession>
<evidence type="ECO:0000256" key="2">
    <source>
        <dbReference type="ARBA" id="ARBA00003002"/>
    </source>
</evidence>
<reference evidence="18" key="1">
    <citation type="journal article" date="2014" name="Int. J. Syst. Evol. Microbiol.">
        <title>Complete genome sequence of Corynebacterium casei LMG S-19264T (=DSM 44701T), isolated from a smear-ripened cheese.</title>
        <authorList>
            <consortium name="US DOE Joint Genome Institute (JGI-PGF)"/>
            <person name="Walter F."/>
            <person name="Albersmeier A."/>
            <person name="Kalinowski J."/>
            <person name="Ruckert C."/>
        </authorList>
    </citation>
    <scope>NUCLEOTIDE SEQUENCE</scope>
    <source>
        <strain evidence="18">NBRC 101628</strain>
    </source>
</reference>
<comment type="caution">
    <text evidence="18">The sequence shown here is derived from an EMBL/GenBank/DDBJ whole genome shotgun (WGS) entry which is preliminary data.</text>
</comment>
<evidence type="ECO:0000256" key="1">
    <source>
        <dbReference type="ARBA" id="ARBA00001959"/>
    </source>
</evidence>
<organism evidence="18 19">
    <name type="scientific">Paraferrimonas sedimenticola</name>
    <dbReference type="NCBI Taxonomy" id="375674"/>
    <lineage>
        <taxon>Bacteria</taxon>
        <taxon>Pseudomonadati</taxon>
        <taxon>Pseudomonadota</taxon>
        <taxon>Gammaproteobacteria</taxon>
        <taxon>Alteromonadales</taxon>
        <taxon>Ferrimonadaceae</taxon>
        <taxon>Paraferrimonas</taxon>
    </lineage>
</organism>
<keyword evidence="6 16" id="KW-0813">Transport</keyword>
<evidence type="ECO:0000256" key="16">
    <source>
        <dbReference type="HAMAP-Rule" id="MF_00404"/>
    </source>
</evidence>
<dbReference type="GO" id="GO:0015081">
    <property type="term" value="F:sodium ion transmembrane transporter activity"/>
    <property type="evidence" value="ECO:0007669"/>
    <property type="project" value="UniProtKB-UniRule"/>
</dbReference>
<dbReference type="AlphaFoldDB" id="A0AA37W1I3"/>
<evidence type="ECO:0000256" key="11">
    <source>
        <dbReference type="ARBA" id="ARBA00023053"/>
    </source>
</evidence>
<keyword evidence="10 16" id="KW-1133">Transmembrane helix</keyword>
<evidence type="ECO:0000313" key="18">
    <source>
        <dbReference type="EMBL" id="GLP96823.1"/>
    </source>
</evidence>
<evidence type="ECO:0000256" key="5">
    <source>
        <dbReference type="ARBA" id="ARBA00011869"/>
    </source>
</evidence>
<keyword evidence="19" id="KW-1185">Reference proteome</keyword>
<dbReference type="Pfam" id="PF04277">
    <property type="entry name" value="OAD_gamma"/>
    <property type="match status" value="1"/>
</dbReference>
<gene>
    <name evidence="16" type="primary">oadG</name>
    <name evidence="18" type="ORF">GCM10007895_21290</name>
</gene>
<evidence type="ECO:0000256" key="14">
    <source>
        <dbReference type="ARBA" id="ARBA00023201"/>
    </source>
</evidence>
<protein>
    <recommendedName>
        <fullName evidence="16">Probable oxaloacetate decarboxylase gamma chain</fullName>
        <ecNumber evidence="16">7.2.4.2</ecNumber>
    </recommendedName>
</protein>
<comment type="function">
    <text evidence="2 16 17">Catalyzes the decarboxylation of oxaloacetate coupled to Na(+) translocation.</text>
</comment>
<name>A0AA37W1I3_9GAMM</name>
<dbReference type="NCBIfam" id="TIGR01195">
    <property type="entry name" value="oadG_fam"/>
    <property type="match status" value="1"/>
</dbReference>
<evidence type="ECO:0000256" key="3">
    <source>
        <dbReference type="ARBA" id="ARBA00004162"/>
    </source>
</evidence>
<evidence type="ECO:0000256" key="15">
    <source>
        <dbReference type="ARBA" id="ARBA00048176"/>
    </source>
</evidence>
<evidence type="ECO:0000256" key="9">
    <source>
        <dbReference type="ARBA" id="ARBA00022967"/>
    </source>
</evidence>
<dbReference type="InterPro" id="IPR023424">
    <property type="entry name" value="OadG"/>
</dbReference>
<dbReference type="Proteomes" id="UP001161422">
    <property type="component" value="Unassembled WGS sequence"/>
</dbReference>
<evidence type="ECO:0000256" key="4">
    <source>
        <dbReference type="ARBA" id="ARBA00005844"/>
    </source>
</evidence>
<keyword evidence="7 16" id="KW-1003">Cell membrane</keyword>
<evidence type="ECO:0000256" key="8">
    <source>
        <dbReference type="ARBA" id="ARBA00022692"/>
    </source>
</evidence>
<dbReference type="GO" id="GO:0015451">
    <property type="term" value="F:decarboxylation-driven active transmembrane transporter activity"/>
    <property type="evidence" value="ECO:0007669"/>
    <property type="project" value="UniProtKB-EC"/>
</dbReference>
<comment type="subunit">
    <text evidence="5 16">Heterotrimer of an alpha, a beta and a gamma subunit.</text>
</comment>
<comment type="subcellular location">
    <subcellularLocation>
        <location evidence="3 16 17">Cell membrane</location>
        <topology evidence="3 16 17">Single-pass membrane protein</topology>
    </subcellularLocation>
</comment>
<evidence type="ECO:0000256" key="17">
    <source>
        <dbReference type="RuleBase" id="RU004278"/>
    </source>
</evidence>
<feature type="transmembrane region" description="Helical" evidence="16 17">
    <location>
        <begin position="12"/>
        <end position="37"/>
    </location>
</feature>
<comment type="similarity">
    <text evidence="4 16 17">Belongs to the OadG family.</text>
</comment>
<dbReference type="GO" id="GO:0008948">
    <property type="term" value="F:oxaloacetate decarboxylase activity"/>
    <property type="evidence" value="ECO:0007669"/>
    <property type="project" value="UniProtKB-UniRule"/>
</dbReference>
<dbReference type="EC" id="7.2.4.2" evidence="16"/>
<keyword evidence="12 16" id="KW-0406">Ion transport</keyword>
<keyword evidence="9 16" id="KW-1278">Translocase</keyword>
<sequence length="80" mass="8692">MENMSELLAQAGMLMLMGMGLVFIFLSLLILTIKLIAWRFAPTTSDAISEPTHGSPAGLDPSIVAAISVAVNRYRRQKSQ</sequence>
<comment type="cofactor">
    <cofactor evidence="1 16 17">
        <name>Na(+)</name>
        <dbReference type="ChEBI" id="CHEBI:29101"/>
    </cofactor>
</comment>
<evidence type="ECO:0000256" key="6">
    <source>
        <dbReference type="ARBA" id="ARBA00022448"/>
    </source>
</evidence>
<dbReference type="EMBL" id="BSNC01000005">
    <property type="protein sequence ID" value="GLP96823.1"/>
    <property type="molecule type" value="Genomic_DNA"/>
</dbReference>
<evidence type="ECO:0000256" key="13">
    <source>
        <dbReference type="ARBA" id="ARBA00023136"/>
    </source>
</evidence>
<dbReference type="RefSeq" id="WP_095504136.1">
    <property type="nucleotide sequence ID" value="NZ_BSNC01000005.1"/>
</dbReference>
<evidence type="ECO:0000256" key="10">
    <source>
        <dbReference type="ARBA" id="ARBA00022989"/>
    </source>
</evidence>